<evidence type="ECO:0000313" key="2">
    <source>
        <dbReference type="Proteomes" id="UP001623592"/>
    </source>
</evidence>
<name>A0ABW8TM08_9CLOT</name>
<keyword evidence="2" id="KW-1185">Reference proteome</keyword>
<reference evidence="1 2" key="1">
    <citation type="submission" date="2024-11" db="EMBL/GenBank/DDBJ databases">
        <authorList>
            <person name="Heng Y.C."/>
            <person name="Lim A.C.H."/>
            <person name="Lee J.K.Y."/>
            <person name="Kittelmann S."/>
        </authorList>
    </citation>
    <scope>NUCLEOTIDE SEQUENCE [LARGE SCALE GENOMIC DNA]</scope>
    <source>
        <strain evidence="1 2">WILCCON 0114</strain>
    </source>
</reference>
<dbReference type="RefSeq" id="WP_406789998.1">
    <property type="nucleotide sequence ID" value="NZ_JBJIAA010000036.1"/>
</dbReference>
<dbReference type="EMBL" id="JBJIAA010000036">
    <property type="protein sequence ID" value="MFL0253329.1"/>
    <property type="molecule type" value="Genomic_DNA"/>
</dbReference>
<evidence type="ECO:0000313" key="1">
    <source>
        <dbReference type="EMBL" id="MFL0253329.1"/>
    </source>
</evidence>
<sequence length="90" mass="10735">MMSRKCKHMENIRRVLRRLRGRRVTLLLEQCKKLENVKIKRVCRDVVLVKHHDECIYVNICCICAVTPECECCHHHHHHDDDCGCHQDCC</sequence>
<comment type="caution">
    <text evidence="1">The sequence shown here is derived from an EMBL/GenBank/DDBJ whole genome shotgun (WGS) entry which is preliminary data.</text>
</comment>
<protein>
    <submittedName>
        <fullName evidence="1">Uncharacterized protein</fullName>
    </submittedName>
</protein>
<organism evidence="1 2">
    <name type="scientific">Clostridium neuense</name>
    <dbReference type="NCBI Taxonomy" id="1728934"/>
    <lineage>
        <taxon>Bacteria</taxon>
        <taxon>Bacillati</taxon>
        <taxon>Bacillota</taxon>
        <taxon>Clostridia</taxon>
        <taxon>Eubacteriales</taxon>
        <taxon>Clostridiaceae</taxon>
        <taxon>Clostridium</taxon>
    </lineage>
</organism>
<proteinExistence type="predicted"/>
<gene>
    <name evidence="1" type="ORF">ACJDT4_23255</name>
</gene>
<dbReference type="Proteomes" id="UP001623592">
    <property type="component" value="Unassembled WGS sequence"/>
</dbReference>
<accession>A0ABW8TM08</accession>